<dbReference type="EMBL" id="CM055097">
    <property type="protein sequence ID" value="KAJ7553075.1"/>
    <property type="molecule type" value="Genomic_DNA"/>
</dbReference>
<reference evidence="2" key="1">
    <citation type="journal article" date="2024" name="Proc. Natl. Acad. Sci. U.S.A.">
        <title>Extraordinary preservation of gene collinearity over three hundred million years revealed in homosporous lycophytes.</title>
        <authorList>
            <person name="Li C."/>
            <person name="Wickell D."/>
            <person name="Kuo L.Y."/>
            <person name="Chen X."/>
            <person name="Nie B."/>
            <person name="Liao X."/>
            <person name="Peng D."/>
            <person name="Ji J."/>
            <person name="Jenkins J."/>
            <person name="Williams M."/>
            <person name="Shu S."/>
            <person name="Plott C."/>
            <person name="Barry K."/>
            <person name="Rajasekar S."/>
            <person name="Grimwood J."/>
            <person name="Han X."/>
            <person name="Sun S."/>
            <person name="Hou Z."/>
            <person name="He W."/>
            <person name="Dai G."/>
            <person name="Sun C."/>
            <person name="Schmutz J."/>
            <person name="Leebens-Mack J.H."/>
            <person name="Li F.W."/>
            <person name="Wang L."/>
        </authorList>
    </citation>
    <scope>NUCLEOTIDE SEQUENCE [LARGE SCALE GENOMIC DNA]</scope>
    <source>
        <strain evidence="2">cv. PW_Plant_1</strain>
    </source>
</reference>
<name>A0ACC2DFX5_DIPCM</name>
<keyword evidence="2" id="KW-1185">Reference proteome</keyword>
<dbReference type="Proteomes" id="UP001162992">
    <property type="component" value="Chromosome 6"/>
</dbReference>
<comment type="caution">
    <text evidence="1">The sequence shown here is derived from an EMBL/GenBank/DDBJ whole genome shotgun (WGS) entry which is preliminary data.</text>
</comment>
<sequence length="105" mass="11662">MFPGDACTFYSTDSVVDSDNTNLYPVKFLNTLQPSGCPPHKLILLRTIVYENGLCNGTRLIVCKLQRMVIEAEIVTGKNVGARVIISCILLVPTNSDLPFEFRKI</sequence>
<gene>
    <name evidence="1" type="ORF">O6H91_06G083800</name>
</gene>
<evidence type="ECO:0000313" key="1">
    <source>
        <dbReference type="EMBL" id="KAJ7553075.1"/>
    </source>
</evidence>
<evidence type="ECO:0000313" key="2">
    <source>
        <dbReference type="Proteomes" id="UP001162992"/>
    </source>
</evidence>
<protein>
    <submittedName>
        <fullName evidence="1">Uncharacterized protein</fullName>
    </submittedName>
</protein>
<accession>A0ACC2DFX5</accession>
<proteinExistence type="predicted"/>
<organism evidence="1 2">
    <name type="scientific">Diphasiastrum complanatum</name>
    <name type="common">Issler's clubmoss</name>
    <name type="synonym">Lycopodium complanatum</name>
    <dbReference type="NCBI Taxonomy" id="34168"/>
    <lineage>
        <taxon>Eukaryota</taxon>
        <taxon>Viridiplantae</taxon>
        <taxon>Streptophyta</taxon>
        <taxon>Embryophyta</taxon>
        <taxon>Tracheophyta</taxon>
        <taxon>Lycopodiopsida</taxon>
        <taxon>Lycopodiales</taxon>
        <taxon>Lycopodiaceae</taxon>
        <taxon>Lycopodioideae</taxon>
        <taxon>Diphasiastrum</taxon>
    </lineage>
</organism>